<comment type="caution">
    <text evidence="3">The sequence shown here is derived from an EMBL/GenBank/DDBJ whole genome shotgun (WGS) entry which is preliminary data.</text>
</comment>
<dbReference type="Gene3D" id="3.90.1300.10">
    <property type="entry name" value="Amidase signature (AS) domain"/>
    <property type="match status" value="1"/>
</dbReference>
<accession>A0A6L9MD65</accession>
<name>A0A6L9MD65_9HYPH</name>
<dbReference type="PANTHER" id="PTHR11895">
    <property type="entry name" value="TRANSAMIDASE"/>
    <property type="match status" value="1"/>
</dbReference>
<comment type="similarity">
    <text evidence="1">Belongs to the amidase family.</text>
</comment>
<sequence>MNVQPLGLARLVADIEAGLTTPARIIGAAEERIDALDGEIAAFVRRAPAESVAAAIAATGPLAGVPFGVKDIFDTADMATEHGSPLYARHRPVADAALVAMARKAGAAILGKTATTQFASLDPCGTRNPHDISRTPGGSSSGSAAAVAAGMVAGACGSQTGGSVLRPASYCGVAGYKPSFRLLPTVGMKTFAWSLDTAGLFAAGVADVALLAARLTGRDLARAPLADAAGLRIGLYRSSVDALIEPEMQAAWHRAARALEAAGATLVEVAEPAALSAARDVHGAVQNFEAAHALMWEHRTHRAAIAPRVLAQLDEGAAISPADYDAARRTARIGRRTATSLFETVDALLLPSALGAAPEGLGSTGDPALNKLWTLTGNPCVSVPGLTTTAGLPLGISIVTRFGRDAEALAIGALLEARLRA</sequence>
<evidence type="ECO:0000259" key="2">
    <source>
        <dbReference type="Pfam" id="PF01425"/>
    </source>
</evidence>
<evidence type="ECO:0000313" key="4">
    <source>
        <dbReference type="Proteomes" id="UP000476332"/>
    </source>
</evidence>
<dbReference type="AlphaFoldDB" id="A0A6L9MD65"/>
<dbReference type="SUPFAM" id="SSF75304">
    <property type="entry name" value="Amidase signature (AS) enzymes"/>
    <property type="match status" value="1"/>
</dbReference>
<evidence type="ECO:0000313" key="3">
    <source>
        <dbReference type="EMBL" id="NDV85566.1"/>
    </source>
</evidence>
<dbReference type="EMBL" id="JAAAMJ010000001">
    <property type="protein sequence ID" value="NDV85566.1"/>
    <property type="molecule type" value="Genomic_DNA"/>
</dbReference>
<proteinExistence type="inferred from homology"/>
<dbReference type="InterPro" id="IPR023631">
    <property type="entry name" value="Amidase_dom"/>
</dbReference>
<dbReference type="PANTHER" id="PTHR11895:SF151">
    <property type="entry name" value="GLUTAMYL-TRNA(GLN) AMIDOTRANSFERASE SUBUNIT A"/>
    <property type="match status" value="1"/>
</dbReference>
<gene>
    <name evidence="3" type="ORF">GTW51_02520</name>
</gene>
<evidence type="ECO:0000256" key="1">
    <source>
        <dbReference type="ARBA" id="ARBA00009199"/>
    </source>
</evidence>
<organism evidence="3 4">
    <name type="scientific">Aurantimonas aggregata</name>
    <dbReference type="NCBI Taxonomy" id="2047720"/>
    <lineage>
        <taxon>Bacteria</taxon>
        <taxon>Pseudomonadati</taxon>
        <taxon>Pseudomonadota</taxon>
        <taxon>Alphaproteobacteria</taxon>
        <taxon>Hyphomicrobiales</taxon>
        <taxon>Aurantimonadaceae</taxon>
        <taxon>Aurantimonas</taxon>
    </lineage>
</organism>
<dbReference type="Pfam" id="PF01425">
    <property type="entry name" value="Amidase"/>
    <property type="match status" value="1"/>
</dbReference>
<reference evidence="3 4" key="1">
    <citation type="submission" date="2020-01" db="EMBL/GenBank/DDBJ databases">
        <title>Genomes of bacteria type strains.</title>
        <authorList>
            <person name="Chen J."/>
            <person name="Zhu S."/>
            <person name="Chen J."/>
        </authorList>
    </citation>
    <scope>NUCLEOTIDE SEQUENCE [LARGE SCALE GENOMIC DNA]</scope>
    <source>
        <strain evidence="3 4">KCTC 52919</strain>
    </source>
</reference>
<dbReference type="Proteomes" id="UP000476332">
    <property type="component" value="Unassembled WGS sequence"/>
</dbReference>
<dbReference type="InterPro" id="IPR036928">
    <property type="entry name" value="AS_sf"/>
</dbReference>
<feature type="domain" description="Amidase" evidence="2">
    <location>
        <begin position="28"/>
        <end position="408"/>
    </location>
</feature>
<dbReference type="GO" id="GO:0003824">
    <property type="term" value="F:catalytic activity"/>
    <property type="evidence" value="ECO:0007669"/>
    <property type="project" value="InterPro"/>
</dbReference>
<protein>
    <submittedName>
        <fullName evidence="3">Amidase</fullName>
    </submittedName>
</protein>
<keyword evidence="4" id="KW-1185">Reference proteome</keyword>
<dbReference type="InterPro" id="IPR000120">
    <property type="entry name" value="Amidase"/>
</dbReference>
<dbReference type="RefSeq" id="WP_163042283.1">
    <property type="nucleotide sequence ID" value="NZ_JAAAMJ010000001.1"/>
</dbReference>